<dbReference type="EMBL" id="FUWX01000011">
    <property type="protein sequence ID" value="SJZ78953.1"/>
    <property type="molecule type" value="Genomic_DNA"/>
</dbReference>
<dbReference type="NCBIfam" id="TIGR00417">
    <property type="entry name" value="speE"/>
    <property type="match status" value="1"/>
</dbReference>
<feature type="binding site" evidence="4">
    <location>
        <begin position="156"/>
        <end position="159"/>
    </location>
    <ligand>
        <name>spermidine</name>
        <dbReference type="ChEBI" id="CHEBI:57834"/>
    </ligand>
</feature>
<dbReference type="InterPro" id="IPR001045">
    <property type="entry name" value="Spermi_synthase"/>
</dbReference>
<dbReference type="InterPro" id="IPR029063">
    <property type="entry name" value="SAM-dependent_MTases_sf"/>
</dbReference>
<dbReference type="Pfam" id="PF17284">
    <property type="entry name" value="Spermine_synt_N"/>
    <property type="match status" value="1"/>
</dbReference>
<comment type="similarity">
    <text evidence="1 4">Belongs to the spermidine/spermine synthase family.</text>
</comment>
<dbReference type="AlphaFoldDB" id="A0A1T4NIJ8"/>
<evidence type="ECO:0000259" key="6">
    <source>
        <dbReference type="PROSITE" id="PS51006"/>
    </source>
</evidence>
<dbReference type="HAMAP" id="MF_00198">
    <property type="entry name" value="Spermidine_synth"/>
    <property type="match status" value="1"/>
</dbReference>
<feature type="binding site" evidence="4">
    <location>
        <position position="63"/>
    </location>
    <ligand>
        <name>spermidine</name>
        <dbReference type="ChEBI" id="CHEBI:57834"/>
    </ligand>
</feature>
<dbReference type="Proteomes" id="UP000191153">
    <property type="component" value="Unassembled WGS sequence"/>
</dbReference>
<dbReference type="OrthoDB" id="9793120at2"/>
<organism evidence="7 8">
    <name type="scientific">Cetobacterium ceti</name>
    <dbReference type="NCBI Taxonomy" id="180163"/>
    <lineage>
        <taxon>Bacteria</taxon>
        <taxon>Fusobacteriati</taxon>
        <taxon>Fusobacteriota</taxon>
        <taxon>Fusobacteriia</taxon>
        <taxon>Fusobacteriales</taxon>
        <taxon>Fusobacteriaceae</taxon>
        <taxon>Cetobacterium</taxon>
    </lineage>
</organism>
<dbReference type="Gene3D" id="3.40.50.150">
    <property type="entry name" value="Vaccinia Virus protein VP39"/>
    <property type="match status" value="1"/>
</dbReference>
<dbReference type="Pfam" id="PF01564">
    <property type="entry name" value="Spermine_synth"/>
    <property type="match status" value="1"/>
</dbReference>
<evidence type="ECO:0000256" key="5">
    <source>
        <dbReference type="PROSITE-ProRule" id="PRU00354"/>
    </source>
</evidence>
<comment type="caution">
    <text evidence="4">Lacks conserved residue(s) required for the propagation of feature annotation.</text>
</comment>
<dbReference type="InterPro" id="IPR035246">
    <property type="entry name" value="Spermidine_synt_N"/>
</dbReference>
<name>A0A1T4NIJ8_9FUSO</name>
<dbReference type="GO" id="GO:0004766">
    <property type="term" value="F:spermidine synthase activity"/>
    <property type="evidence" value="ECO:0007669"/>
    <property type="project" value="UniProtKB-UniRule"/>
</dbReference>
<dbReference type="GO" id="GO:0008295">
    <property type="term" value="P:spermidine biosynthetic process"/>
    <property type="evidence" value="ECO:0007669"/>
    <property type="project" value="UniProtKB-UniRule"/>
</dbReference>
<keyword evidence="3 4" id="KW-0620">Polyamine biosynthesis</keyword>
<evidence type="ECO:0000256" key="1">
    <source>
        <dbReference type="ARBA" id="ARBA00007867"/>
    </source>
</evidence>
<feature type="binding site" evidence="4">
    <location>
        <begin position="138"/>
        <end position="139"/>
    </location>
    <ligand>
        <name>S-methyl-5'-thioadenosine</name>
        <dbReference type="ChEBI" id="CHEBI:17509"/>
    </ligand>
</feature>
<dbReference type="PANTHER" id="PTHR11558">
    <property type="entry name" value="SPERMIDINE/SPERMINE SYNTHASE"/>
    <property type="match status" value="1"/>
</dbReference>
<feature type="domain" description="PABS" evidence="6">
    <location>
        <begin position="3"/>
        <end position="238"/>
    </location>
</feature>
<dbReference type="GO" id="GO:0005829">
    <property type="term" value="C:cytosol"/>
    <property type="evidence" value="ECO:0007669"/>
    <property type="project" value="TreeGrafter"/>
</dbReference>
<comment type="pathway">
    <text evidence="4">Amine and polyamine biosynthesis; spermidine biosynthesis; spermidine from putrescine: step 1/1.</text>
</comment>
<comment type="subunit">
    <text evidence="4">Homodimer or homotetramer.</text>
</comment>
<keyword evidence="2 4" id="KW-0808">Transferase</keyword>
<dbReference type="UniPathway" id="UPA00248">
    <property type="reaction ID" value="UER00314"/>
</dbReference>
<proteinExistence type="inferred from homology"/>
<evidence type="ECO:0000256" key="4">
    <source>
        <dbReference type="HAMAP-Rule" id="MF_00198"/>
    </source>
</evidence>
<comment type="function">
    <text evidence="4">Catalyzes the irreversible transfer of a propylamine group from the amino donor S-adenosylmethioninamine (decarboxy-AdoMet) to putrescine (1,4-diaminobutane) to yield spermidine.</text>
</comment>
<protein>
    <recommendedName>
        <fullName evidence="4">Polyamine aminopropyltransferase</fullName>
    </recommendedName>
    <alternativeName>
        <fullName evidence="4">Putrescine aminopropyltransferase</fullName>
        <shortName evidence="4">PAPT</shortName>
    </alternativeName>
    <alternativeName>
        <fullName evidence="4">Spermidine synthase</fullName>
        <shortName evidence="4">SPDS</shortName>
        <shortName evidence="4">SPDSY</shortName>
        <ecNumber evidence="4">2.5.1.16</ecNumber>
    </alternativeName>
</protein>
<accession>A0A1T4NIJ8</accession>
<keyword evidence="4" id="KW-0745">Spermidine biosynthesis</keyword>
<dbReference type="STRING" id="180163.SAMN02745174_01542"/>
<dbReference type="NCBIfam" id="NF002010">
    <property type="entry name" value="PRK00811.1"/>
    <property type="match status" value="1"/>
</dbReference>
<comment type="catalytic activity">
    <reaction evidence="4">
        <text>S-adenosyl 3-(methylsulfanyl)propylamine + putrescine = S-methyl-5'-thioadenosine + spermidine + H(+)</text>
        <dbReference type="Rhea" id="RHEA:12721"/>
        <dbReference type="ChEBI" id="CHEBI:15378"/>
        <dbReference type="ChEBI" id="CHEBI:17509"/>
        <dbReference type="ChEBI" id="CHEBI:57443"/>
        <dbReference type="ChEBI" id="CHEBI:57834"/>
        <dbReference type="ChEBI" id="CHEBI:326268"/>
        <dbReference type="EC" id="2.5.1.16"/>
    </reaction>
</comment>
<feature type="active site" description="Proton acceptor" evidence="4 5">
    <location>
        <position position="156"/>
    </location>
</feature>
<evidence type="ECO:0000313" key="7">
    <source>
        <dbReference type="EMBL" id="SJZ78953.1"/>
    </source>
</evidence>
<dbReference type="InterPro" id="IPR037163">
    <property type="entry name" value="Spermidine_synt_N_sf"/>
</dbReference>
<gene>
    <name evidence="4" type="primary">speE</name>
    <name evidence="7" type="ORF">SAMN02745174_01542</name>
</gene>
<dbReference type="InterPro" id="IPR030374">
    <property type="entry name" value="PABS"/>
</dbReference>
<keyword evidence="8" id="KW-1185">Reference proteome</keyword>
<dbReference type="SUPFAM" id="SSF53335">
    <property type="entry name" value="S-adenosyl-L-methionine-dependent methyltransferases"/>
    <property type="match status" value="1"/>
</dbReference>
<dbReference type="PROSITE" id="PS51006">
    <property type="entry name" value="PABS_2"/>
    <property type="match status" value="1"/>
</dbReference>
<dbReference type="CDD" id="cd02440">
    <property type="entry name" value="AdoMet_MTases"/>
    <property type="match status" value="1"/>
</dbReference>
<reference evidence="7 8" key="1">
    <citation type="submission" date="2017-02" db="EMBL/GenBank/DDBJ databases">
        <authorList>
            <person name="Peterson S.W."/>
        </authorList>
    </citation>
    <scope>NUCLEOTIDE SEQUENCE [LARGE SCALE GENOMIC DNA]</scope>
    <source>
        <strain evidence="7 8">ATCC 700028</strain>
    </source>
</reference>
<sequence length="282" mass="33042">MTNLWFTEKWSKDTRFSIKVKTHLYSEKTPFQQIDFFNSEEYGNFFTLDGFIMVTEKDEFIYHDMITHVPMGTNPKIKKVLVIGAGDGGTVRELTKYDHIEKIDMVEIDERVVLLCEKYLPITACKLRDKRVNLYFQDGLEFVKDSKEIYDLIIVDSTDPISVGEGLFTENFYKNCFRILSEEGILVNQHESPFYENFKVEMVKAHQKLKNIFPIATVYQIHQPTYASGHWMLGFASKKYDPILNHNPEQWESLNIKTKYYNSNIHKGAFALPNYVLDILNK</sequence>
<dbReference type="RefSeq" id="WP_078694033.1">
    <property type="nucleotide sequence ID" value="NZ_FUWX01000011.1"/>
</dbReference>
<dbReference type="EC" id="2.5.1.16" evidence="4"/>
<feature type="binding site" evidence="4">
    <location>
        <position position="87"/>
    </location>
    <ligand>
        <name>spermidine</name>
        <dbReference type="ChEBI" id="CHEBI:57834"/>
    </ligand>
</feature>
<dbReference type="Gene3D" id="2.30.140.10">
    <property type="entry name" value="Spermidine synthase, tetramerisation domain"/>
    <property type="match status" value="1"/>
</dbReference>
<evidence type="ECO:0000256" key="2">
    <source>
        <dbReference type="ARBA" id="ARBA00022679"/>
    </source>
</evidence>
<evidence type="ECO:0000256" key="3">
    <source>
        <dbReference type="ARBA" id="ARBA00023115"/>
    </source>
</evidence>
<evidence type="ECO:0000313" key="8">
    <source>
        <dbReference type="Proteomes" id="UP000191153"/>
    </source>
</evidence>
<dbReference type="PANTHER" id="PTHR11558:SF11">
    <property type="entry name" value="SPERMIDINE SYNTHASE"/>
    <property type="match status" value="1"/>
</dbReference>
<feature type="binding site" evidence="4">
    <location>
        <position position="32"/>
    </location>
    <ligand>
        <name>S-methyl-5'-thioadenosine</name>
        <dbReference type="ChEBI" id="CHEBI:17509"/>
    </ligand>
</feature>
<feature type="binding site" evidence="4">
    <location>
        <position position="107"/>
    </location>
    <ligand>
        <name>S-methyl-5'-thioadenosine</name>
        <dbReference type="ChEBI" id="CHEBI:17509"/>
    </ligand>
</feature>